<dbReference type="InterPro" id="IPR046357">
    <property type="entry name" value="PPIase_dom_sf"/>
</dbReference>
<dbReference type="Gene3D" id="1.10.4030.10">
    <property type="entry name" value="Porin chaperone SurA, peptide-binding domain"/>
    <property type="match status" value="1"/>
</dbReference>
<evidence type="ECO:0000256" key="7">
    <source>
        <dbReference type="ARBA" id="ARBA00023186"/>
    </source>
</evidence>
<dbReference type="GO" id="GO:0005886">
    <property type="term" value="C:plasma membrane"/>
    <property type="evidence" value="ECO:0007669"/>
    <property type="project" value="UniProtKB-SubCell"/>
</dbReference>
<sequence length="580" mass="65117">MKRTMMMKAFLVSLLFGTLSIAAEPSPVAPKTGDELKENASPVAESRITLKIPLLSPKFASVPVATVGDDVVTMEEFNQSLAALHQRAGEDESAGKKDYNIVLNRLINSKLIVQEAENMGLADLPEVKEKLEDFPRMAIKEELKEQQIKDLKPAEADTERFYKEAVKELKVKSVRFDKEDDAKELARAVQAGGNFDELANSLIESGKATGVKEGEFVKAKELLPQVAHIVSSLRVGGISPVVQVGPAYTILKLEDIRYPADDMEAREAAREQALALKQLQVLTEYNGMLVKKYAKIDRKLLDKLDFESAKPGFDKLLKDKRVIATIKGDKPITVADLGEMLKQKFFHGVKEAAKGKRINEQKMPALYDIFYARLYPMEAKKLGLDKTESYKNRIKDFRDSLLFGMFIQKVVASEIKVTDEEIKAHYNAEIDEFSLPEMLKLRGLAFTRKDFAEAAMEKLQKGTEYQWLQANAEGLVPGDTEGLMSFSQTPVTRKSLPEKMQEAIAAAKPGEYRLFETPEGFVYVIQVQEVIPAKPQPLEQVKQSITKEVFNQKLNKSVEDWGQKLREAYKVQVYITDLGN</sequence>
<name>B9M449_GEODF</name>
<evidence type="ECO:0000313" key="14">
    <source>
        <dbReference type="EMBL" id="ACM21504.1"/>
    </source>
</evidence>
<dbReference type="PROSITE" id="PS50198">
    <property type="entry name" value="PPIC_PPIASE_2"/>
    <property type="match status" value="1"/>
</dbReference>
<evidence type="ECO:0000256" key="5">
    <source>
        <dbReference type="ARBA" id="ARBA00022989"/>
    </source>
</evidence>
<dbReference type="eggNOG" id="COG0760">
    <property type="taxonomic scope" value="Bacteria"/>
</dbReference>
<reference evidence="14 15" key="1">
    <citation type="submission" date="2009-01" db="EMBL/GenBank/DDBJ databases">
        <title>Complete sequence of Geobacter sp. FRC-32.</title>
        <authorList>
            <consortium name="US DOE Joint Genome Institute"/>
            <person name="Lucas S."/>
            <person name="Copeland A."/>
            <person name="Lapidus A."/>
            <person name="Glavina del Rio T."/>
            <person name="Dalin E."/>
            <person name="Tice H."/>
            <person name="Bruce D."/>
            <person name="Goodwin L."/>
            <person name="Pitluck S."/>
            <person name="Saunders E."/>
            <person name="Brettin T."/>
            <person name="Detter J.C."/>
            <person name="Han C."/>
            <person name="Larimer F."/>
            <person name="Land M."/>
            <person name="Hauser L."/>
            <person name="Kyrpides N."/>
            <person name="Ovchinnikova G."/>
            <person name="Kostka J."/>
            <person name="Richardson P."/>
        </authorList>
    </citation>
    <scope>NUCLEOTIDE SEQUENCE [LARGE SCALE GENOMIC DNA]</scope>
    <source>
        <strain evidence="15">DSM 22248 / JCM 15807 / FRC-32</strain>
    </source>
</reference>
<dbReference type="InterPro" id="IPR052029">
    <property type="entry name" value="PpiD_chaperone"/>
</dbReference>
<dbReference type="SUPFAM" id="SSF54534">
    <property type="entry name" value="FKBP-like"/>
    <property type="match status" value="1"/>
</dbReference>
<keyword evidence="4" id="KW-0812">Transmembrane</keyword>
<evidence type="ECO:0000256" key="8">
    <source>
        <dbReference type="ARBA" id="ARBA00038408"/>
    </source>
</evidence>
<keyword evidence="15" id="KW-1185">Reference proteome</keyword>
<dbReference type="RefSeq" id="WP_012648232.1">
    <property type="nucleotide sequence ID" value="NC_011979.1"/>
</dbReference>
<evidence type="ECO:0000256" key="2">
    <source>
        <dbReference type="ARBA" id="ARBA00022475"/>
    </source>
</evidence>
<keyword evidence="11" id="KW-0413">Isomerase</keyword>
<evidence type="ECO:0000256" key="11">
    <source>
        <dbReference type="PROSITE-ProRule" id="PRU00278"/>
    </source>
</evidence>
<feature type="domain" description="PpiC" evidence="13">
    <location>
        <begin position="166"/>
        <end position="255"/>
    </location>
</feature>
<keyword evidence="12" id="KW-0732">Signal</keyword>
<dbReference type="Gene3D" id="1.10.8.1040">
    <property type="match status" value="1"/>
</dbReference>
<feature type="chain" id="PRO_5007911214" description="Periplasmic chaperone PpiD" evidence="12">
    <location>
        <begin position="23"/>
        <end position="580"/>
    </location>
</feature>
<evidence type="ECO:0000256" key="3">
    <source>
        <dbReference type="ARBA" id="ARBA00022519"/>
    </source>
</evidence>
<dbReference type="HOGENOM" id="CLU_026498_0_0_7"/>
<keyword evidence="6" id="KW-0472">Membrane</keyword>
<dbReference type="SUPFAM" id="SSF109998">
    <property type="entry name" value="Triger factor/SurA peptide-binding domain-like"/>
    <property type="match status" value="2"/>
</dbReference>
<dbReference type="Proteomes" id="UP000007721">
    <property type="component" value="Chromosome"/>
</dbReference>
<accession>B9M449</accession>
<dbReference type="EMBL" id="CP001390">
    <property type="protein sequence ID" value="ACM21504.1"/>
    <property type="molecule type" value="Genomic_DNA"/>
</dbReference>
<evidence type="ECO:0000256" key="6">
    <source>
        <dbReference type="ARBA" id="ARBA00023136"/>
    </source>
</evidence>
<feature type="signal peptide" evidence="12">
    <location>
        <begin position="1"/>
        <end position="22"/>
    </location>
</feature>
<dbReference type="InterPro" id="IPR000297">
    <property type="entry name" value="PPIase_PpiC"/>
</dbReference>
<dbReference type="GO" id="GO:0003755">
    <property type="term" value="F:peptidyl-prolyl cis-trans isomerase activity"/>
    <property type="evidence" value="ECO:0007669"/>
    <property type="project" value="UniProtKB-KW"/>
</dbReference>
<evidence type="ECO:0000256" key="1">
    <source>
        <dbReference type="ARBA" id="ARBA00004382"/>
    </source>
</evidence>
<dbReference type="Pfam" id="PF13145">
    <property type="entry name" value="Rotamase_2"/>
    <property type="match status" value="2"/>
</dbReference>
<keyword evidence="7" id="KW-0143">Chaperone</keyword>
<gene>
    <name evidence="14" type="ordered locus">Geob_3161</name>
</gene>
<keyword evidence="5" id="KW-1133">Transmembrane helix</keyword>
<evidence type="ECO:0000313" key="15">
    <source>
        <dbReference type="Proteomes" id="UP000007721"/>
    </source>
</evidence>
<dbReference type="OrthoDB" id="5391048at2"/>
<evidence type="ECO:0000256" key="12">
    <source>
        <dbReference type="SAM" id="SignalP"/>
    </source>
</evidence>
<protein>
    <recommendedName>
        <fullName evidence="9">Periplasmic chaperone PpiD</fullName>
    </recommendedName>
    <alternativeName>
        <fullName evidence="10">Periplasmic folding chaperone</fullName>
    </alternativeName>
</protein>
<dbReference type="STRING" id="316067.Geob_3161"/>
<dbReference type="PANTHER" id="PTHR47529">
    <property type="entry name" value="PEPTIDYL-PROLYL CIS-TRANS ISOMERASE D"/>
    <property type="match status" value="1"/>
</dbReference>
<proteinExistence type="inferred from homology"/>
<evidence type="ECO:0000256" key="10">
    <source>
        <dbReference type="ARBA" id="ARBA00042775"/>
    </source>
</evidence>
<keyword evidence="2" id="KW-1003">Cell membrane</keyword>
<comment type="subcellular location">
    <subcellularLocation>
        <location evidence="1">Cell inner membrane</location>
        <topology evidence="1">Single-pass type II membrane protein</topology>
        <orientation evidence="1">Periplasmic side</orientation>
    </subcellularLocation>
</comment>
<organism evidence="14 15">
    <name type="scientific">Geotalea daltonii (strain DSM 22248 / JCM 15807 / FRC-32)</name>
    <name type="common">Geobacter daltonii</name>
    <dbReference type="NCBI Taxonomy" id="316067"/>
    <lineage>
        <taxon>Bacteria</taxon>
        <taxon>Pseudomonadati</taxon>
        <taxon>Thermodesulfobacteriota</taxon>
        <taxon>Desulfuromonadia</taxon>
        <taxon>Geobacterales</taxon>
        <taxon>Geobacteraceae</taxon>
        <taxon>Geotalea</taxon>
    </lineage>
</organism>
<evidence type="ECO:0000256" key="4">
    <source>
        <dbReference type="ARBA" id="ARBA00022692"/>
    </source>
</evidence>
<dbReference type="KEGG" id="geo:Geob_3161"/>
<evidence type="ECO:0000256" key="9">
    <source>
        <dbReference type="ARBA" id="ARBA00040743"/>
    </source>
</evidence>
<dbReference type="InterPro" id="IPR027304">
    <property type="entry name" value="Trigger_fact/SurA_dom_sf"/>
</dbReference>
<dbReference type="Gene3D" id="3.10.50.40">
    <property type="match status" value="2"/>
</dbReference>
<keyword evidence="3" id="KW-0997">Cell inner membrane</keyword>
<comment type="similarity">
    <text evidence="8">Belongs to the PpiD chaperone family.</text>
</comment>
<keyword evidence="11" id="KW-0697">Rotamase</keyword>
<dbReference type="AlphaFoldDB" id="B9M449"/>
<dbReference type="PANTHER" id="PTHR47529:SF1">
    <property type="entry name" value="PERIPLASMIC CHAPERONE PPID"/>
    <property type="match status" value="1"/>
</dbReference>
<evidence type="ECO:0000259" key="13">
    <source>
        <dbReference type="PROSITE" id="PS50198"/>
    </source>
</evidence>